<dbReference type="AlphaFoldDB" id="A0A381ZHR4"/>
<dbReference type="HAMAP" id="MF_01151">
    <property type="entry name" value="GrpE"/>
    <property type="match status" value="1"/>
</dbReference>
<gene>
    <name evidence="4" type="ORF">METZ01_LOCUS141141</name>
</gene>
<dbReference type="Gene3D" id="2.30.22.10">
    <property type="entry name" value="Head domain of nucleotide exchange factor GrpE"/>
    <property type="match status" value="1"/>
</dbReference>
<accession>A0A381ZHR4</accession>
<sequence length="212" mass="23757">MMDPLKDEEPTGLEESIVEDSSESYPTSDGEESVVAQEDQEPEEADKNSDTPEGVEEEAENSGVSDLRDEFDELNDRHLRLVAEFNNFRRRTEQERLGAWSRAQADVVGKFLDVLDDLSRVAELDLNNATVEGIMEGVDLVEKKFIRMLEDSGVEVIDPADGLFNPEQMEAVMRVPTESEDQDDLVAQVFQKGYSLKGVLVRPARVSVYKNG</sequence>
<feature type="region of interest" description="Disordered" evidence="3">
    <location>
        <begin position="1"/>
        <end position="68"/>
    </location>
</feature>
<evidence type="ECO:0000313" key="4">
    <source>
        <dbReference type="EMBL" id="SVA88287.1"/>
    </source>
</evidence>
<dbReference type="InterPro" id="IPR000740">
    <property type="entry name" value="GrpE"/>
</dbReference>
<dbReference type="GO" id="GO:0000774">
    <property type="term" value="F:adenyl-nucleotide exchange factor activity"/>
    <property type="evidence" value="ECO:0007669"/>
    <property type="project" value="InterPro"/>
</dbReference>
<dbReference type="InterPro" id="IPR013805">
    <property type="entry name" value="GrpE_CC"/>
</dbReference>
<feature type="compositionally biased region" description="Acidic residues" evidence="3">
    <location>
        <begin position="10"/>
        <end position="22"/>
    </location>
</feature>
<dbReference type="Pfam" id="PF01025">
    <property type="entry name" value="GrpE"/>
    <property type="match status" value="1"/>
</dbReference>
<dbReference type="GO" id="GO:0042803">
    <property type="term" value="F:protein homodimerization activity"/>
    <property type="evidence" value="ECO:0007669"/>
    <property type="project" value="InterPro"/>
</dbReference>
<dbReference type="SUPFAM" id="SSF51064">
    <property type="entry name" value="Head domain of nucleotide exchange factor GrpE"/>
    <property type="match status" value="1"/>
</dbReference>
<name>A0A381ZHR4_9ZZZZ</name>
<comment type="similarity">
    <text evidence="1">Belongs to the GrpE family.</text>
</comment>
<protein>
    <recommendedName>
        <fullName evidence="5">HSP-70 cofactor</fullName>
    </recommendedName>
</protein>
<evidence type="ECO:0000256" key="2">
    <source>
        <dbReference type="ARBA" id="ARBA00023186"/>
    </source>
</evidence>
<evidence type="ECO:0000256" key="3">
    <source>
        <dbReference type="SAM" id="MobiDB-lite"/>
    </source>
</evidence>
<dbReference type="SUPFAM" id="SSF58014">
    <property type="entry name" value="Coiled-coil domain of nucleotide exchange factor GrpE"/>
    <property type="match status" value="1"/>
</dbReference>
<dbReference type="GO" id="GO:0006457">
    <property type="term" value="P:protein folding"/>
    <property type="evidence" value="ECO:0007669"/>
    <property type="project" value="InterPro"/>
</dbReference>
<evidence type="ECO:0008006" key="5">
    <source>
        <dbReference type="Google" id="ProtNLM"/>
    </source>
</evidence>
<dbReference type="GO" id="GO:0051087">
    <property type="term" value="F:protein-folding chaperone binding"/>
    <property type="evidence" value="ECO:0007669"/>
    <property type="project" value="InterPro"/>
</dbReference>
<dbReference type="GO" id="GO:0051082">
    <property type="term" value="F:unfolded protein binding"/>
    <property type="evidence" value="ECO:0007669"/>
    <property type="project" value="TreeGrafter"/>
</dbReference>
<dbReference type="InterPro" id="IPR009012">
    <property type="entry name" value="GrpE_head"/>
</dbReference>
<dbReference type="EMBL" id="UINC01021216">
    <property type="protein sequence ID" value="SVA88287.1"/>
    <property type="molecule type" value="Genomic_DNA"/>
</dbReference>
<dbReference type="PROSITE" id="PS01071">
    <property type="entry name" value="GRPE"/>
    <property type="match status" value="1"/>
</dbReference>
<proteinExistence type="inferred from homology"/>
<evidence type="ECO:0000256" key="1">
    <source>
        <dbReference type="ARBA" id="ARBA00009054"/>
    </source>
</evidence>
<dbReference type="CDD" id="cd00446">
    <property type="entry name" value="GrpE"/>
    <property type="match status" value="1"/>
</dbReference>
<reference evidence="4" key="1">
    <citation type="submission" date="2018-05" db="EMBL/GenBank/DDBJ databases">
        <authorList>
            <person name="Lanie J.A."/>
            <person name="Ng W.-L."/>
            <person name="Kazmierczak K.M."/>
            <person name="Andrzejewski T.M."/>
            <person name="Davidsen T.M."/>
            <person name="Wayne K.J."/>
            <person name="Tettelin H."/>
            <person name="Glass J.I."/>
            <person name="Rusch D."/>
            <person name="Podicherti R."/>
            <person name="Tsui H.-C.T."/>
            <person name="Winkler M.E."/>
        </authorList>
    </citation>
    <scope>NUCLEOTIDE SEQUENCE</scope>
</reference>
<dbReference type="PANTHER" id="PTHR21237:SF23">
    <property type="entry name" value="GRPE PROTEIN HOMOLOG, MITOCHONDRIAL"/>
    <property type="match status" value="1"/>
</dbReference>
<dbReference type="Gene3D" id="3.90.20.20">
    <property type="match status" value="1"/>
</dbReference>
<organism evidence="4">
    <name type="scientific">marine metagenome</name>
    <dbReference type="NCBI Taxonomy" id="408172"/>
    <lineage>
        <taxon>unclassified sequences</taxon>
        <taxon>metagenomes</taxon>
        <taxon>ecological metagenomes</taxon>
    </lineage>
</organism>
<dbReference type="PANTHER" id="PTHR21237">
    <property type="entry name" value="GRPE PROTEIN"/>
    <property type="match status" value="1"/>
</dbReference>
<keyword evidence="2" id="KW-0143">Chaperone</keyword>
<dbReference type="PRINTS" id="PR00773">
    <property type="entry name" value="GRPEPROTEIN"/>
</dbReference>